<reference evidence="1" key="1">
    <citation type="submission" date="2021-06" db="EMBL/GenBank/DDBJ databases">
        <authorList>
            <person name="Kallberg Y."/>
            <person name="Tangrot J."/>
            <person name="Rosling A."/>
        </authorList>
    </citation>
    <scope>NUCLEOTIDE SEQUENCE</scope>
    <source>
        <strain evidence="1">FL966</strain>
    </source>
</reference>
<dbReference type="AlphaFoldDB" id="A0A9N9IYD5"/>
<comment type="caution">
    <text evidence="1">The sequence shown here is derived from an EMBL/GenBank/DDBJ whole genome shotgun (WGS) entry which is preliminary data.</text>
</comment>
<name>A0A9N9IYD5_9GLOM</name>
<dbReference type="EMBL" id="CAJVQA010019036">
    <property type="protein sequence ID" value="CAG8757149.1"/>
    <property type="molecule type" value="Genomic_DNA"/>
</dbReference>
<protein>
    <submittedName>
        <fullName evidence="1">15127_t:CDS:1</fullName>
    </submittedName>
</protein>
<organism evidence="1 2">
    <name type="scientific">Cetraspora pellucida</name>
    <dbReference type="NCBI Taxonomy" id="1433469"/>
    <lineage>
        <taxon>Eukaryota</taxon>
        <taxon>Fungi</taxon>
        <taxon>Fungi incertae sedis</taxon>
        <taxon>Mucoromycota</taxon>
        <taxon>Glomeromycotina</taxon>
        <taxon>Glomeromycetes</taxon>
        <taxon>Diversisporales</taxon>
        <taxon>Gigasporaceae</taxon>
        <taxon>Cetraspora</taxon>
    </lineage>
</organism>
<dbReference type="Proteomes" id="UP000789759">
    <property type="component" value="Unassembled WGS sequence"/>
</dbReference>
<evidence type="ECO:0000313" key="1">
    <source>
        <dbReference type="EMBL" id="CAG8757149.1"/>
    </source>
</evidence>
<proteinExistence type="predicted"/>
<feature type="non-terminal residue" evidence="1">
    <location>
        <position position="127"/>
    </location>
</feature>
<keyword evidence="2" id="KW-1185">Reference proteome</keyword>
<evidence type="ECO:0000313" key="2">
    <source>
        <dbReference type="Proteomes" id="UP000789759"/>
    </source>
</evidence>
<gene>
    <name evidence="1" type="ORF">CPELLU_LOCUS15075</name>
</gene>
<dbReference type="OrthoDB" id="2434645at2759"/>
<accession>A0A9N9IYD5</accession>
<sequence length="127" mass="14941">LAQRLFSILLSQANCKRNFSTLKWFIGDKRTHFGIEKLEGIAKIRFYHMANIQNKLTYFDTELTEFELCEMIKIATINDYITNEKELNKNNENFEFFTEIADSNIEDNIDTNFNSEELVDIVLSVEL</sequence>